<evidence type="ECO:0000313" key="1">
    <source>
        <dbReference type="EMBL" id="KZX21100.1"/>
    </source>
</evidence>
<dbReference type="AlphaFoldDB" id="A0A162FXR9"/>
<evidence type="ECO:0000313" key="2">
    <source>
        <dbReference type="Proteomes" id="UP000076717"/>
    </source>
</evidence>
<dbReference type="Pfam" id="PF07751">
    <property type="entry name" value="Abi_2"/>
    <property type="match status" value="1"/>
</dbReference>
<accession>A0A162FXR9</accession>
<gene>
    <name evidence="1" type="ORF">ACH61_01756</name>
</gene>
<keyword evidence="2" id="KW-1185">Reference proteome</keyword>
<comment type="caution">
    <text evidence="1">The sequence shown here is derived from an EMBL/GenBank/DDBJ whole genome shotgun (WGS) entry which is preliminary data.</text>
</comment>
<dbReference type="InterPro" id="IPR011664">
    <property type="entry name" value="Abi_system_AbiD/AbiF-like"/>
</dbReference>
<organism evidence="1 2">
    <name type="scientific">Rathayibacter tanaceti</name>
    <dbReference type="NCBI Taxonomy" id="1671680"/>
    <lineage>
        <taxon>Bacteria</taxon>
        <taxon>Bacillati</taxon>
        <taxon>Actinomycetota</taxon>
        <taxon>Actinomycetes</taxon>
        <taxon>Micrococcales</taxon>
        <taxon>Microbacteriaceae</taxon>
        <taxon>Rathayibacter</taxon>
    </lineage>
</organism>
<reference evidence="1 2" key="1">
    <citation type="submission" date="2015-08" db="EMBL/GenBank/DDBJ databases">
        <title>Draft Genome Sequence of Rathayibacter sp. Strain VKM Ac-2596 Isolated from Leaf Gall Induced by Plant-Parasitic Nematodes.</title>
        <authorList>
            <person name="Vasilenko O.V."/>
            <person name="Starodumova I.P."/>
            <person name="Tarlachkov S.V."/>
            <person name="Dorofeeva L.V."/>
            <person name="Evtushenko L.I."/>
        </authorList>
    </citation>
    <scope>NUCLEOTIDE SEQUENCE [LARGE SCALE GENOMIC DNA]</scope>
    <source>
        <strain evidence="1 2">VKM Ac-2596</strain>
    </source>
</reference>
<proteinExistence type="predicted"/>
<sequence>MGGAFLFSGYPGITMAQKPTLSWTRQIQLLLDRGLCIVDQEACKRFLAAQNYYRFSGYVRYFQRAPHHGDDTFMQGTWFEEIQAIYDADEALRHTLGEQLGRAELLLRSHTAHVIAREHGPYETYLAESFYSDAPSAEPTVNSCLRDIERSKERHILRFTETEGATGAARFGELPVWSAVEVWSFGTLSKCIERGGTGSLAGAVASSLGVAQAGFAYRVRALVYLRNRCAHHSRLWNHSIIDAGPTPNNVRAKAKRLAGQFSPRSALDVIASLDDILSRGMDAAPILPGIVAEHSQHKGFWRGLVAPQNSRDHGQATY</sequence>
<name>A0A162FXR9_9MICO</name>
<dbReference type="RefSeq" id="WP_236713604.1">
    <property type="nucleotide sequence ID" value="NZ_LIIN01000054.1"/>
</dbReference>
<dbReference type="PATRIC" id="fig|1671680.3.peg.1871"/>
<protein>
    <submittedName>
        <fullName evidence="1">Abi-like protein</fullName>
    </submittedName>
</protein>
<dbReference type="EMBL" id="LIIN01000054">
    <property type="protein sequence ID" value="KZX21100.1"/>
    <property type="molecule type" value="Genomic_DNA"/>
</dbReference>
<dbReference type="Proteomes" id="UP000076717">
    <property type="component" value="Unassembled WGS sequence"/>
</dbReference>